<evidence type="ECO:0000256" key="1">
    <source>
        <dbReference type="SAM" id="MobiDB-lite"/>
    </source>
</evidence>
<dbReference type="CTD" id="9812561"/>
<dbReference type="RefSeq" id="XP_053587710.1">
    <property type="nucleotide sequence ID" value="XM_053728133.1"/>
</dbReference>
<name>A0A6A5H6L6_CAERE</name>
<dbReference type="Proteomes" id="UP000483820">
    <property type="component" value="Chromosome III"/>
</dbReference>
<accession>A0A6A5H6L6</accession>
<organism evidence="2 3">
    <name type="scientific">Caenorhabditis remanei</name>
    <name type="common">Caenorhabditis vulgaris</name>
    <dbReference type="NCBI Taxonomy" id="31234"/>
    <lineage>
        <taxon>Eukaryota</taxon>
        <taxon>Metazoa</taxon>
        <taxon>Ecdysozoa</taxon>
        <taxon>Nematoda</taxon>
        <taxon>Chromadorea</taxon>
        <taxon>Rhabditida</taxon>
        <taxon>Rhabditina</taxon>
        <taxon>Rhabditomorpha</taxon>
        <taxon>Rhabditoidea</taxon>
        <taxon>Rhabditidae</taxon>
        <taxon>Peloderinae</taxon>
        <taxon>Caenorhabditis</taxon>
    </lineage>
</organism>
<dbReference type="EMBL" id="WUAV01000003">
    <property type="protein sequence ID" value="KAF1762709.1"/>
    <property type="molecule type" value="Genomic_DNA"/>
</dbReference>
<dbReference type="KEGG" id="crq:GCK72_010971"/>
<dbReference type="AlphaFoldDB" id="A0A6A5H6L6"/>
<comment type="caution">
    <text evidence="2">The sequence shown here is derived from an EMBL/GenBank/DDBJ whole genome shotgun (WGS) entry which is preliminary data.</text>
</comment>
<protein>
    <submittedName>
        <fullName evidence="2">Uncharacterized protein</fullName>
    </submittedName>
</protein>
<sequence length="302" mass="35157">MFMAIEVFRLMDLLELFCFPAENVLLVLIGHPIEREHNMRLSPLIINKVFWEQILLTHDTNWTNHLLRQVKTVTLYGSGWLTGVDSYADGMLLPERRTRLERKEREEGILYPANTTLTVASRSTRTNGISQLIPMQYPSMSPEFKRKYSELMISLTTGIPDTDCLICFSGEEQEKTIEFETTCHNDYHWKNNHHPKYDERLSKKKTGFEYFDDDSKFFWKHIILKQAQARQAAGGPVFDPDMSDFMRRFLEHAAKTSIIPGFSNVPGYEEEFKKMQEALKNKDQPKEEKKKADEHGAGCSQH</sequence>
<dbReference type="GeneID" id="9812561"/>
<feature type="region of interest" description="Disordered" evidence="1">
    <location>
        <begin position="278"/>
        <end position="302"/>
    </location>
</feature>
<evidence type="ECO:0000313" key="3">
    <source>
        <dbReference type="Proteomes" id="UP000483820"/>
    </source>
</evidence>
<reference evidence="2 3" key="1">
    <citation type="submission" date="2019-12" db="EMBL/GenBank/DDBJ databases">
        <title>Chromosome-level assembly of the Caenorhabditis remanei genome.</title>
        <authorList>
            <person name="Teterina A.A."/>
            <person name="Willis J.H."/>
            <person name="Phillips P.C."/>
        </authorList>
    </citation>
    <scope>NUCLEOTIDE SEQUENCE [LARGE SCALE GENOMIC DNA]</scope>
    <source>
        <strain evidence="2 3">PX506</strain>
        <tissue evidence="2">Whole organism</tissue>
    </source>
</reference>
<gene>
    <name evidence="2" type="ORF">GCK72_010971</name>
</gene>
<feature type="compositionally biased region" description="Basic and acidic residues" evidence="1">
    <location>
        <begin position="278"/>
        <end position="296"/>
    </location>
</feature>
<evidence type="ECO:0000313" key="2">
    <source>
        <dbReference type="EMBL" id="KAF1762709.1"/>
    </source>
</evidence>
<proteinExistence type="predicted"/>